<dbReference type="GO" id="GO:0009401">
    <property type="term" value="P:phosphoenolpyruvate-dependent sugar phosphotransferase system"/>
    <property type="evidence" value="ECO:0007669"/>
    <property type="project" value="UniProtKB-KW"/>
</dbReference>
<keyword evidence="9 12" id="KW-1133">Transmembrane helix</keyword>
<dbReference type="Proteomes" id="UP000006787">
    <property type="component" value="Unassembled WGS sequence"/>
</dbReference>
<feature type="transmembrane region" description="Helical" evidence="12">
    <location>
        <begin position="191"/>
        <end position="210"/>
    </location>
</feature>
<evidence type="ECO:0000256" key="7">
    <source>
        <dbReference type="ARBA" id="ARBA00022692"/>
    </source>
</evidence>
<feature type="domain" description="PTS EIIC type-1" evidence="14">
    <location>
        <begin position="118"/>
        <end position="507"/>
    </location>
</feature>
<dbReference type="FunFam" id="3.30.1360.60:FF:000001">
    <property type="entry name" value="PTS system glucose-specific IIBC component PtsG"/>
    <property type="match status" value="1"/>
</dbReference>
<dbReference type="Pfam" id="PF02378">
    <property type="entry name" value="PTS_EIIC"/>
    <property type="match status" value="1"/>
</dbReference>
<evidence type="ECO:0000256" key="1">
    <source>
        <dbReference type="ARBA" id="ARBA00004651"/>
    </source>
</evidence>
<dbReference type="PROSITE" id="PS51098">
    <property type="entry name" value="PTS_EIIB_TYPE_1"/>
    <property type="match status" value="1"/>
</dbReference>
<dbReference type="GO" id="GO:0008982">
    <property type="term" value="F:protein-N(PI)-phosphohistidine-sugar phosphotransferase activity"/>
    <property type="evidence" value="ECO:0007669"/>
    <property type="project" value="InterPro"/>
</dbReference>
<comment type="subcellular location">
    <subcellularLocation>
        <location evidence="1">Cell membrane</location>
        <topology evidence="1">Multi-pass membrane protein</topology>
    </subcellularLocation>
</comment>
<accession>K2PLL4</accession>
<feature type="domain" description="PTS EIIB type-1" evidence="13">
    <location>
        <begin position="5"/>
        <end position="89"/>
    </location>
</feature>
<dbReference type="InterPro" id="IPR018113">
    <property type="entry name" value="PTrfase_EIIB_Cys"/>
</dbReference>
<dbReference type="RefSeq" id="WP_004260355.1">
    <property type="nucleotide sequence ID" value="NZ_AMQS01000023.1"/>
</dbReference>
<sequence length="517" mass="55297">MADYKKLARDIILAVGGEENITKVIHCITRLRFYLVDKDKADSEKLEAMDGVAGVVYNANLGQYQVVIGQAVEDVYDEIVAQLGTRVVDGENSGEKLEGEDKEVSKNPLIRAFQVVVGTITGSMMPIIGLLAAGGMINGILNMFVKGNHIFELISPTDPTYIIISTMAMAPFYFLPVLVGYAAAKQLGSDPFVVAAVGGFMIHPALQGLVAAPNIIEKGEIVAGKAPVVMELFGVTFNTSYFNIPVSLPNYAYTIFPIIVAAWMAKPIGNWLKKHMPLALRSIFVPMITFFIVASLVLLLVGPVISIVSSALASVITGLINLNLTIAGAIIGGLYQVLVIFGLHWLVIPILTQQIVTTGESNINMIVSFTMLAQGAGALAVFLKTRQQKLKGLALPAAISAFCGVTEPAMYGINLKYIRVFIMSSIGAAAGAAVAGLFDLHMYGFSGSLIGFPNFAATTNPLTQAAGNPNNFIYFWIATAVCIAVSMTLVWFFGFKDTDTMGTGLEKKNVFKAATNK</sequence>
<evidence type="ECO:0000256" key="5">
    <source>
        <dbReference type="ARBA" id="ARBA00022679"/>
    </source>
</evidence>
<dbReference type="EC" id="2.7.1.191" evidence="15"/>
<evidence type="ECO:0000256" key="8">
    <source>
        <dbReference type="ARBA" id="ARBA00022777"/>
    </source>
</evidence>
<evidence type="ECO:0000256" key="10">
    <source>
        <dbReference type="ARBA" id="ARBA00023136"/>
    </source>
</evidence>
<evidence type="ECO:0000256" key="9">
    <source>
        <dbReference type="ARBA" id="ARBA00022989"/>
    </source>
</evidence>
<dbReference type="InterPro" id="IPR013013">
    <property type="entry name" value="PTS_EIIC_1"/>
</dbReference>
<feature type="transmembrane region" description="Helical" evidence="12">
    <location>
        <begin position="278"/>
        <end position="298"/>
    </location>
</feature>
<dbReference type="GO" id="GO:0090589">
    <property type="term" value="F:protein-phosphocysteine-trehalose phosphotransferase system transporter activity"/>
    <property type="evidence" value="ECO:0007669"/>
    <property type="project" value="TreeGrafter"/>
</dbReference>
<dbReference type="GO" id="GO:0016301">
    <property type="term" value="F:kinase activity"/>
    <property type="evidence" value="ECO:0007669"/>
    <property type="project" value="UniProtKB-KW"/>
</dbReference>
<keyword evidence="4" id="KW-0762">Sugar transport</keyword>
<keyword evidence="8" id="KW-0418">Kinase</keyword>
<comment type="caution">
    <text evidence="15">The sequence shown here is derived from an EMBL/GenBank/DDBJ whole genome shotgun (WGS) entry which is preliminary data.</text>
</comment>
<feature type="transmembrane region" description="Helical" evidence="12">
    <location>
        <begin position="161"/>
        <end position="184"/>
    </location>
</feature>
<dbReference type="SUPFAM" id="SSF55604">
    <property type="entry name" value="Glucose permease domain IIB"/>
    <property type="match status" value="1"/>
</dbReference>
<organism evidence="15 16">
    <name type="scientific">Lactococcus garvieae DCC43</name>
    <dbReference type="NCBI Taxonomy" id="1231377"/>
    <lineage>
        <taxon>Bacteria</taxon>
        <taxon>Bacillati</taxon>
        <taxon>Bacillota</taxon>
        <taxon>Bacilli</taxon>
        <taxon>Lactobacillales</taxon>
        <taxon>Streptococcaceae</taxon>
        <taxon>Lactococcus</taxon>
    </lineage>
</organism>
<dbReference type="Gene3D" id="3.30.1360.60">
    <property type="entry name" value="Glucose permease domain IIB"/>
    <property type="match status" value="1"/>
</dbReference>
<evidence type="ECO:0000256" key="3">
    <source>
        <dbReference type="ARBA" id="ARBA00022475"/>
    </source>
</evidence>
<feature type="active site" description="Phosphocysteine intermediate; for EIIB activity" evidence="11">
    <location>
        <position position="27"/>
    </location>
</feature>
<evidence type="ECO:0000256" key="2">
    <source>
        <dbReference type="ARBA" id="ARBA00022448"/>
    </source>
</evidence>
<evidence type="ECO:0000259" key="14">
    <source>
        <dbReference type="PROSITE" id="PS51103"/>
    </source>
</evidence>
<keyword evidence="6" id="KW-0598">Phosphotransferase system</keyword>
<dbReference type="eggNOG" id="COG1263">
    <property type="taxonomic scope" value="Bacteria"/>
</dbReference>
<evidence type="ECO:0000256" key="12">
    <source>
        <dbReference type="SAM" id="Phobius"/>
    </source>
</evidence>
<dbReference type="PANTHER" id="PTHR30175:SF1">
    <property type="entry name" value="PTS SYSTEM ARBUTIN-, CELLOBIOSE-, AND SALICIN-SPECIFIC EIIBC COMPONENT-RELATED"/>
    <property type="match status" value="1"/>
</dbReference>
<evidence type="ECO:0000313" key="15">
    <source>
        <dbReference type="EMBL" id="EKF51094.1"/>
    </source>
</evidence>
<feature type="transmembrane region" description="Helical" evidence="12">
    <location>
        <begin position="363"/>
        <end position="383"/>
    </location>
</feature>
<dbReference type="AlphaFoldDB" id="K2PLL4"/>
<dbReference type="Pfam" id="PF00367">
    <property type="entry name" value="PTS_EIIB"/>
    <property type="match status" value="1"/>
</dbReference>
<dbReference type="PATRIC" id="fig|1231377.3.peg.1530"/>
<evidence type="ECO:0000256" key="6">
    <source>
        <dbReference type="ARBA" id="ARBA00022683"/>
    </source>
</evidence>
<keyword evidence="5 15" id="KW-0808">Transferase</keyword>
<evidence type="ECO:0000259" key="13">
    <source>
        <dbReference type="PROSITE" id="PS51098"/>
    </source>
</evidence>
<name>K2PLL4_9LACT</name>
<keyword evidence="7 12" id="KW-0812">Transmembrane</keyword>
<dbReference type="InterPro" id="IPR001996">
    <property type="entry name" value="PTS_IIB_1"/>
</dbReference>
<feature type="transmembrane region" description="Helical" evidence="12">
    <location>
        <begin position="248"/>
        <end position="266"/>
    </location>
</feature>
<feature type="transmembrane region" description="Helical" evidence="12">
    <location>
        <begin position="473"/>
        <end position="493"/>
    </location>
</feature>
<dbReference type="GO" id="GO:0015771">
    <property type="term" value="P:trehalose transport"/>
    <property type="evidence" value="ECO:0007669"/>
    <property type="project" value="TreeGrafter"/>
</dbReference>
<keyword evidence="3" id="KW-1003">Cell membrane</keyword>
<reference evidence="15 16" key="1">
    <citation type="journal article" date="2012" name="J. Bacteriol.">
        <title>Genome Sequence of the Bacteriocin-Producing Strain Lactococcus garvieae DCC43.</title>
        <authorList>
            <person name="Gabrielsen C."/>
            <person name="Brede D.A."/>
            <person name="Hernandez P.E."/>
            <person name="Nes I.F."/>
            <person name="Diep D.B."/>
        </authorList>
    </citation>
    <scope>NUCLEOTIDE SEQUENCE [LARGE SCALE GENOMIC DNA]</scope>
    <source>
        <strain evidence="15 16">DCC43</strain>
    </source>
</reference>
<dbReference type="GO" id="GO:0005886">
    <property type="term" value="C:plasma membrane"/>
    <property type="evidence" value="ECO:0007669"/>
    <property type="project" value="UniProtKB-SubCell"/>
</dbReference>
<protein>
    <submittedName>
        <fullName evidence="15">PTS system, trehalose-specific IIB component / PTS system, trehalose-specific IIC component</fullName>
        <ecNumber evidence="15">2.7.1.191</ecNumber>
    </submittedName>
</protein>
<dbReference type="PROSITE" id="PS51103">
    <property type="entry name" value="PTS_EIIC_TYPE_1"/>
    <property type="match status" value="1"/>
</dbReference>
<feature type="transmembrane region" description="Helical" evidence="12">
    <location>
        <begin position="115"/>
        <end position="141"/>
    </location>
</feature>
<dbReference type="PROSITE" id="PS01035">
    <property type="entry name" value="PTS_EIIB_TYPE_1_CYS"/>
    <property type="match status" value="1"/>
</dbReference>
<dbReference type="eggNOG" id="COG1264">
    <property type="taxonomic scope" value="Bacteria"/>
</dbReference>
<evidence type="ECO:0000256" key="4">
    <source>
        <dbReference type="ARBA" id="ARBA00022597"/>
    </source>
</evidence>
<keyword evidence="10 12" id="KW-0472">Membrane</keyword>
<dbReference type="EMBL" id="AMQS01000023">
    <property type="protein sequence ID" value="EKF51094.1"/>
    <property type="molecule type" value="Genomic_DNA"/>
</dbReference>
<evidence type="ECO:0000313" key="16">
    <source>
        <dbReference type="Proteomes" id="UP000006787"/>
    </source>
</evidence>
<proteinExistence type="predicted"/>
<evidence type="ECO:0000256" key="11">
    <source>
        <dbReference type="PROSITE-ProRule" id="PRU00421"/>
    </source>
</evidence>
<dbReference type="InterPro" id="IPR050558">
    <property type="entry name" value="PTS_Sugar-Specific_Components"/>
</dbReference>
<dbReference type="CDD" id="cd00212">
    <property type="entry name" value="PTS_IIB_glc"/>
    <property type="match status" value="1"/>
</dbReference>
<feature type="transmembrane region" description="Helical" evidence="12">
    <location>
        <begin position="417"/>
        <end position="438"/>
    </location>
</feature>
<gene>
    <name evidence="15" type="ORF">C426_1537</name>
</gene>
<dbReference type="InterPro" id="IPR036878">
    <property type="entry name" value="Glu_permease_IIB"/>
</dbReference>
<dbReference type="PANTHER" id="PTHR30175">
    <property type="entry name" value="PHOSPHOTRANSFERASE SYSTEM TRANSPORT PROTEIN"/>
    <property type="match status" value="1"/>
</dbReference>
<dbReference type="InterPro" id="IPR003352">
    <property type="entry name" value="PTS_EIIC"/>
</dbReference>
<keyword evidence="2" id="KW-0813">Transport</keyword>
<feature type="transmembrane region" description="Helical" evidence="12">
    <location>
        <begin position="329"/>
        <end position="351"/>
    </location>
</feature>